<reference evidence="2 3" key="1">
    <citation type="submission" date="2015-10" db="EMBL/GenBank/DDBJ databases">
        <title>Full genome of DAOMC 229536 Phialocephala scopiformis, a fungal endophyte of spruce producing the potent anti-insectan compound rugulosin.</title>
        <authorList>
            <consortium name="DOE Joint Genome Institute"/>
            <person name="Walker A.K."/>
            <person name="Frasz S.L."/>
            <person name="Seifert K.A."/>
            <person name="Miller J.D."/>
            <person name="Mondo S.J."/>
            <person name="Labutti K."/>
            <person name="Lipzen A."/>
            <person name="Dockter R."/>
            <person name="Kennedy M."/>
            <person name="Grigoriev I.V."/>
            <person name="Spatafora J.W."/>
        </authorList>
    </citation>
    <scope>NUCLEOTIDE SEQUENCE [LARGE SCALE GENOMIC DNA]</scope>
    <source>
        <strain evidence="2 3">CBS 120377</strain>
    </source>
</reference>
<dbReference type="CDD" id="cd20071">
    <property type="entry name" value="SET_SMYD"/>
    <property type="match status" value="1"/>
</dbReference>
<dbReference type="InParanoid" id="A0A194WWM9"/>
<dbReference type="Gene3D" id="2.170.270.10">
    <property type="entry name" value="SET domain"/>
    <property type="match status" value="1"/>
</dbReference>
<dbReference type="PANTHER" id="PTHR47332">
    <property type="entry name" value="SET DOMAIN-CONTAINING PROTEIN 5"/>
    <property type="match status" value="1"/>
</dbReference>
<dbReference type="KEGG" id="psco:LY89DRAFT_673782"/>
<dbReference type="OrthoDB" id="265717at2759"/>
<evidence type="ECO:0000259" key="1">
    <source>
        <dbReference type="PROSITE" id="PS50280"/>
    </source>
</evidence>
<proteinExistence type="predicted"/>
<dbReference type="AlphaFoldDB" id="A0A194WWM9"/>
<dbReference type="EMBL" id="KQ947425">
    <property type="protein sequence ID" value="KUJ11987.1"/>
    <property type="molecule type" value="Genomic_DNA"/>
</dbReference>
<protein>
    <submittedName>
        <fullName evidence="2">SET domain-containing protein</fullName>
    </submittedName>
</protein>
<sequence length="337" mass="37740">MYEIRPAGPKGLGVFAKSLIPIGTRIFSERPLISLHPNQSASDIYTLSRLLSPSQRSQLLSLSSHITTSLRFMRWNQAIYYTLKSFSKNFPFLLPRYCHFEPQRPASPRNSISEHVRILSIFRSNAFNLSTEKIYQAVFPGISRINHDCVPNAQGNWNQGMERFNVHATRDIEGGEEVTLSYLGEVGAIRERRGQDLGSGYGFECGCQACDLDSEVGRRGEENRAGIKHLLQKYAEGVSSGGQKCGEQELKVLMAFLRMLEGEGVAGREVASMYLEAARLNESMGRMEKALKCARRAEEVDRACLGIDHETYLATNEVDSVISSAIEQFEYQSLIVL</sequence>
<dbReference type="PANTHER" id="PTHR47332:SF4">
    <property type="entry name" value="SET DOMAIN-CONTAINING PROTEIN 5"/>
    <property type="match status" value="1"/>
</dbReference>
<dbReference type="InterPro" id="IPR046341">
    <property type="entry name" value="SET_dom_sf"/>
</dbReference>
<dbReference type="InterPro" id="IPR001214">
    <property type="entry name" value="SET_dom"/>
</dbReference>
<feature type="domain" description="SET" evidence="1">
    <location>
        <begin position="1"/>
        <end position="183"/>
    </location>
</feature>
<evidence type="ECO:0000313" key="3">
    <source>
        <dbReference type="Proteomes" id="UP000070700"/>
    </source>
</evidence>
<dbReference type="GeneID" id="28823113"/>
<dbReference type="Pfam" id="PF00856">
    <property type="entry name" value="SET"/>
    <property type="match status" value="1"/>
</dbReference>
<dbReference type="RefSeq" id="XP_018066342.1">
    <property type="nucleotide sequence ID" value="XM_018213387.1"/>
</dbReference>
<dbReference type="SUPFAM" id="SSF82199">
    <property type="entry name" value="SET domain"/>
    <property type="match status" value="1"/>
</dbReference>
<accession>A0A194WWM9</accession>
<keyword evidence="3" id="KW-1185">Reference proteome</keyword>
<evidence type="ECO:0000313" key="2">
    <source>
        <dbReference type="EMBL" id="KUJ11987.1"/>
    </source>
</evidence>
<name>A0A194WWM9_MOLSC</name>
<dbReference type="InterPro" id="IPR053185">
    <property type="entry name" value="SET_domain_protein"/>
</dbReference>
<organism evidence="2 3">
    <name type="scientific">Mollisia scopiformis</name>
    <name type="common">Conifer needle endophyte fungus</name>
    <name type="synonym">Phialocephala scopiformis</name>
    <dbReference type="NCBI Taxonomy" id="149040"/>
    <lineage>
        <taxon>Eukaryota</taxon>
        <taxon>Fungi</taxon>
        <taxon>Dikarya</taxon>
        <taxon>Ascomycota</taxon>
        <taxon>Pezizomycotina</taxon>
        <taxon>Leotiomycetes</taxon>
        <taxon>Helotiales</taxon>
        <taxon>Mollisiaceae</taxon>
        <taxon>Mollisia</taxon>
    </lineage>
</organism>
<gene>
    <name evidence="2" type="ORF">LY89DRAFT_673782</name>
</gene>
<dbReference type="SMART" id="SM00317">
    <property type="entry name" value="SET"/>
    <property type="match status" value="1"/>
</dbReference>
<dbReference type="Proteomes" id="UP000070700">
    <property type="component" value="Unassembled WGS sequence"/>
</dbReference>
<dbReference type="PROSITE" id="PS50280">
    <property type="entry name" value="SET"/>
    <property type="match status" value="1"/>
</dbReference>